<dbReference type="RefSeq" id="WP_115010941.1">
    <property type="nucleotide sequence ID" value="NZ_UGHV01000001.1"/>
</dbReference>
<dbReference type="EMBL" id="UGHV01000001">
    <property type="protein sequence ID" value="STO96616.1"/>
    <property type="molecule type" value="Genomic_DNA"/>
</dbReference>
<dbReference type="Pfam" id="PF13489">
    <property type="entry name" value="Methyltransf_23"/>
    <property type="match status" value="1"/>
</dbReference>
<protein>
    <submittedName>
        <fullName evidence="1">Uncharacterized methyltransferase ycgJ</fullName>
        <ecNumber evidence="1">2.1.1.-</ecNumber>
    </submittedName>
</protein>
<dbReference type="Gene3D" id="3.40.50.150">
    <property type="entry name" value="Vaccinia Virus protein VP39"/>
    <property type="match status" value="1"/>
</dbReference>
<dbReference type="CDD" id="cd02440">
    <property type="entry name" value="AdoMet_MTases"/>
    <property type="match status" value="1"/>
</dbReference>
<name>A0A377J457_9HELI</name>
<dbReference type="GO" id="GO:0032259">
    <property type="term" value="P:methylation"/>
    <property type="evidence" value="ECO:0007669"/>
    <property type="project" value="UniProtKB-KW"/>
</dbReference>
<dbReference type="Proteomes" id="UP000254841">
    <property type="component" value="Unassembled WGS sequence"/>
</dbReference>
<dbReference type="PANTHER" id="PTHR43591">
    <property type="entry name" value="METHYLTRANSFERASE"/>
    <property type="match status" value="1"/>
</dbReference>
<gene>
    <name evidence="1" type="primary">ycgJ</name>
    <name evidence="1" type="ORF">NCTC12410_00430</name>
</gene>
<dbReference type="InterPro" id="IPR029063">
    <property type="entry name" value="SAM-dependent_MTases_sf"/>
</dbReference>
<dbReference type="GO" id="GO:0008168">
    <property type="term" value="F:methyltransferase activity"/>
    <property type="evidence" value="ECO:0007669"/>
    <property type="project" value="UniProtKB-KW"/>
</dbReference>
<dbReference type="PANTHER" id="PTHR43591:SF24">
    <property type="entry name" value="2-METHOXY-6-POLYPRENYL-1,4-BENZOQUINOL METHYLASE, MITOCHONDRIAL"/>
    <property type="match status" value="1"/>
</dbReference>
<accession>A0A377J457</accession>
<dbReference type="AlphaFoldDB" id="A0A377J457"/>
<proteinExistence type="predicted"/>
<reference evidence="1 2" key="1">
    <citation type="submission" date="2018-06" db="EMBL/GenBank/DDBJ databases">
        <authorList>
            <consortium name="Pathogen Informatics"/>
            <person name="Doyle S."/>
        </authorList>
    </citation>
    <scope>NUCLEOTIDE SEQUENCE [LARGE SCALE GENOMIC DNA]</scope>
    <source>
        <strain evidence="1 2">NCTC12410</strain>
    </source>
</reference>
<keyword evidence="1" id="KW-0489">Methyltransferase</keyword>
<keyword evidence="1" id="KW-0808">Transferase</keyword>
<evidence type="ECO:0000313" key="1">
    <source>
        <dbReference type="EMBL" id="STO96616.1"/>
    </source>
</evidence>
<evidence type="ECO:0000313" key="2">
    <source>
        <dbReference type="Proteomes" id="UP000254841"/>
    </source>
</evidence>
<dbReference type="SUPFAM" id="SSF53335">
    <property type="entry name" value="S-adenosyl-L-methionine-dependent methyltransferases"/>
    <property type="match status" value="1"/>
</dbReference>
<organism evidence="1 2">
    <name type="scientific">Helicobacter canis</name>
    <dbReference type="NCBI Taxonomy" id="29419"/>
    <lineage>
        <taxon>Bacteria</taxon>
        <taxon>Pseudomonadati</taxon>
        <taxon>Campylobacterota</taxon>
        <taxon>Epsilonproteobacteria</taxon>
        <taxon>Campylobacterales</taxon>
        <taxon>Helicobacteraceae</taxon>
        <taxon>Helicobacter</taxon>
    </lineage>
</organism>
<dbReference type="EC" id="2.1.1.-" evidence="1"/>
<sequence length="305" mass="34035">MKEALLESTLRKMRLARVLPTIQAFDNPSVLDIGCGWEARLLREIEPYIASGIGIDFKAPSINTPKLCTFSYFFEEKLADKTGGGGETLERVGFSAKNGDRYGDSALITTQGKSLESPCEAPFLARKSHREQLSLESTFSQSHDSKSNAHFLSLRADLSARQSISPDLESSNLDSSFSSSRGVAEAKQGKLCHLPFPDESFEVVTMLAVLEHLHHPHAMLQEIARVLKPSGALVLTVPSHAAKPVLEFLAFRLKIVSEEEIRDHKRYYNKRDLRELVALIPELTLTKHTYFQLGMNNFAIIHKRG</sequence>
<dbReference type="OrthoDB" id="9804312at2"/>